<sequence>MKKILLTLAIIIAGYSTYAQYLPLTAGSNYPLTGTLFSNNVEAIRLSGNNVYLSAFDYVNVLRTGYLQFNPGGSIILGADNASSIALTGANVGIGTINPQGKFDVYDGNGTNVIAYFGANNIINAKGLYLSRPTVNTNPVNIQGSQVGVGRTDISLQAEGGNVGIGTSNPQGHKLAVNGDIIATSVIVKLYGNWPDYVFKPTYHLPLLTEVKAYIDHNQRLPDMPSEQEVTKEGINLGEIVKLQTKKIEELTLYLIEKEQQINEINEKQRTQDAKDQKLQEQLKTMQDQLNNIMNPKTKAE</sequence>
<accession>A0A7X0J2S8</accession>
<reference evidence="1 2" key="1">
    <citation type="submission" date="2020-08" db="EMBL/GenBank/DDBJ databases">
        <title>Genomic Encyclopedia of Type Strains, Phase IV (KMG-V): Genome sequencing to study the core and pangenomes of soil and plant-associated prokaryotes.</title>
        <authorList>
            <person name="Whitman W."/>
        </authorList>
    </citation>
    <scope>NUCLEOTIDE SEQUENCE [LARGE SCALE GENOMIC DNA]</scope>
    <source>
        <strain evidence="1 2">M2T3</strain>
    </source>
</reference>
<gene>
    <name evidence="1" type="ORF">HDF25_001786</name>
</gene>
<evidence type="ECO:0000313" key="2">
    <source>
        <dbReference type="Proteomes" id="UP000521017"/>
    </source>
</evidence>
<organism evidence="1 2">
    <name type="scientific">Pedobacter cryoconitis</name>
    <dbReference type="NCBI Taxonomy" id="188932"/>
    <lineage>
        <taxon>Bacteria</taxon>
        <taxon>Pseudomonadati</taxon>
        <taxon>Bacteroidota</taxon>
        <taxon>Sphingobacteriia</taxon>
        <taxon>Sphingobacteriales</taxon>
        <taxon>Sphingobacteriaceae</taxon>
        <taxon>Pedobacter</taxon>
    </lineage>
</organism>
<protein>
    <submittedName>
        <fullName evidence="1">Uncharacterized protein</fullName>
    </submittedName>
</protein>
<dbReference type="Proteomes" id="UP000521017">
    <property type="component" value="Unassembled WGS sequence"/>
</dbReference>
<evidence type="ECO:0000313" key="1">
    <source>
        <dbReference type="EMBL" id="MBB6499644.1"/>
    </source>
</evidence>
<dbReference type="EMBL" id="JACHCC010000004">
    <property type="protein sequence ID" value="MBB6499644.1"/>
    <property type="molecule type" value="Genomic_DNA"/>
</dbReference>
<dbReference type="AlphaFoldDB" id="A0A7X0J2S8"/>
<proteinExistence type="predicted"/>
<comment type="caution">
    <text evidence="1">The sequence shown here is derived from an EMBL/GenBank/DDBJ whole genome shotgun (WGS) entry which is preliminary data.</text>
</comment>
<name>A0A7X0J2S8_9SPHI</name>
<dbReference type="RefSeq" id="WP_184624371.1">
    <property type="nucleotide sequence ID" value="NZ_JACHCC010000004.1"/>
</dbReference>